<organism evidence="2 3">
    <name type="scientific">Archaeoglobus fulgidus DSM 8774</name>
    <dbReference type="NCBI Taxonomy" id="1344584"/>
    <lineage>
        <taxon>Archaea</taxon>
        <taxon>Methanobacteriati</taxon>
        <taxon>Methanobacteriota</taxon>
        <taxon>Archaeoglobi</taxon>
        <taxon>Archaeoglobales</taxon>
        <taxon>Archaeoglobaceae</taxon>
        <taxon>Archaeoglobus</taxon>
    </lineage>
</organism>
<dbReference type="GeneID" id="24795757"/>
<dbReference type="SMR" id="A0A075WGT0"/>
<gene>
    <name evidence="2" type="ORF">AFULGI_00022760</name>
</gene>
<dbReference type="InterPro" id="IPR029060">
    <property type="entry name" value="PIN-like_dom_sf"/>
</dbReference>
<protein>
    <submittedName>
        <fullName evidence="2">Putative nucleic acid-binding protein</fullName>
    </submittedName>
</protein>
<sequence length="137" mass="15449">MDRLKSAYLDSNVFIYATLYSGKTAEKSKEYLLRASDGEFNAFTSTLTWDEVVYVVRKVAGIEEGIKAGEILLKMPFIEFLDVDFAVCEEAQKLAEKYNLLPRDAIHAVLALKYCDGVIISNDADFDVVDGLKRMFD</sequence>
<dbReference type="Pfam" id="PF01850">
    <property type="entry name" value="PIN"/>
    <property type="match status" value="1"/>
</dbReference>
<accession>A0A075WGT0</accession>
<reference evidence="2 3" key="1">
    <citation type="submission" date="2013-07" db="EMBL/GenBank/DDBJ databases">
        <title>Genome of Archaeoglobus fulgidus.</title>
        <authorList>
            <person name="Fiebig A."/>
            <person name="Birkeland N.-K."/>
        </authorList>
    </citation>
    <scope>NUCLEOTIDE SEQUENCE [LARGE SCALE GENOMIC DNA]</scope>
    <source>
        <strain evidence="2 3">DSM 8774</strain>
    </source>
</reference>
<proteinExistence type="predicted"/>
<dbReference type="InterPro" id="IPR002716">
    <property type="entry name" value="PIN_dom"/>
</dbReference>
<dbReference type="PANTHER" id="PTHR38826:SF5">
    <property type="entry name" value="RIBONUCLEASE VAPC13"/>
    <property type="match status" value="1"/>
</dbReference>
<dbReference type="SUPFAM" id="SSF88723">
    <property type="entry name" value="PIN domain-like"/>
    <property type="match status" value="1"/>
</dbReference>
<dbReference type="CDD" id="cd09854">
    <property type="entry name" value="PIN_VapC-like"/>
    <property type="match status" value="1"/>
</dbReference>
<dbReference type="EMBL" id="CP006577">
    <property type="protein sequence ID" value="AIG99002.1"/>
    <property type="molecule type" value="Genomic_DNA"/>
</dbReference>
<dbReference type="HOGENOM" id="CLU_125353_2_0_2"/>
<dbReference type="SMART" id="SM00670">
    <property type="entry name" value="PINc"/>
    <property type="match status" value="1"/>
</dbReference>
<evidence type="ECO:0000313" key="2">
    <source>
        <dbReference type="EMBL" id="AIG99002.1"/>
    </source>
</evidence>
<name>A0A075WGT0_ARCFL</name>
<dbReference type="KEGG" id="afg:AFULGI_00022760"/>
<evidence type="ECO:0000259" key="1">
    <source>
        <dbReference type="SMART" id="SM00670"/>
    </source>
</evidence>
<dbReference type="RefSeq" id="WP_010879504.1">
    <property type="nucleotide sequence ID" value="NZ_CP006577.1"/>
</dbReference>
<dbReference type="AlphaFoldDB" id="A0A075WGT0"/>
<dbReference type="PANTHER" id="PTHR38826">
    <property type="entry name" value="RIBONUCLEASE VAPC13"/>
    <property type="match status" value="1"/>
</dbReference>
<feature type="domain" description="PIN" evidence="1">
    <location>
        <begin position="5"/>
        <end position="128"/>
    </location>
</feature>
<evidence type="ECO:0000313" key="3">
    <source>
        <dbReference type="Proteomes" id="UP000028501"/>
    </source>
</evidence>
<dbReference type="Gene3D" id="3.40.50.1010">
    <property type="entry name" value="5'-nuclease"/>
    <property type="match status" value="1"/>
</dbReference>
<dbReference type="Proteomes" id="UP000028501">
    <property type="component" value="Chromosome"/>
</dbReference>
<dbReference type="InterPro" id="IPR052106">
    <property type="entry name" value="PINc/VapC_TA"/>
</dbReference>